<keyword evidence="2" id="KW-0175">Coiled coil</keyword>
<dbReference type="CDD" id="cd02121">
    <property type="entry name" value="PA_GCPII_like"/>
    <property type="match status" value="1"/>
</dbReference>
<dbReference type="RefSeq" id="XP_062651909.1">
    <property type="nucleotide sequence ID" value="XM_062788009.1"/>
</dbReference>
<dbReference type="SUPFAM" id="SSF52025">
    <property type="entry name" value="PA domain"/>
    <property type="match status" value="1"/>
</dbReference>
<dbReference type="Gene3D" id="3.40.630.10">
    <property type="entry name" value="Zn peptidases"/>
    <property type="match status" value="1"/>
</dbReference>
<keyword evidence="4" id="KW-1133">Transmembrane helix</keyword>
<dbReference type="InterPro" id="IPR039373">
    <property type="entry name" value="Peptidase_M28B"/>
</dbReference>
<organism evidence="8 9">
    <name type="scientific">Parathielavia appendiculata</name>
    <dbReference type="NCBI Taxonomy" id="2587402"/>
    <lineage>
        <taxon>Eukaryota</taxon>
        <taxon>Fungi</taxon>
        <taxon>Dikarya</taxon>
        <taxon>Ascomycota</taxon>
        <taxon>Pezizomycotina</taxon>
        <taxon>Sordariomycetes</taxon>
        <taxon>Sordariomycetidae</taxon>
        <taxon>Sordariales</taxon>
        <taxon>Chaetomiaceae</taxon>
        <taxon>Parathielavia</taxon>
    </lineage>
</organism>
<comment type="similarity">
    <text evidence="1">Belongs to the peptidase M28 family. M28B subfamily.</text>
</comment>
<reference evidence="8" key="1">
    <citation type="journal article" date="2023" name="Mol. Phylogenet. Evol.">
        <title>Genome-scale phylogeny and comparative genomics of the fungal order Sordariales.</title>
        <authorList>
            <person name="Hensen N."/>
            <person name="Bonometti L."/>
            <person name="Westerberg I."/>
            <person name="Brannstrom I.O."/>
            <person name="Guillou S."/>
            <person name="Cros-Aarteil S."/>
            <person name="Calhoun S."/>
            <person name="Haridas S."/>
            <person name="Kuo A."/>
            <person name="Mondo S."/>
            <person name="Pangilinan J."/>
            <person name="Riley R."/>
            <person name="LaButti K."/>
            <person name="Andreopoulos B."/>
            <person name="Lipzen A."/>
            <person name="Chen C."/>
            <person name="Yan M."/>
            <person name="Daum C."/>
            <person name="Ng V."/>
            <person name="Clum A."/>
            <person name="Steindorff A."/>
            <person name="Ohm R.A."/>
            <person name="Martin F."/>
            <person name="Silar P."/>
            <person name="Natvig D.O."/>
            <person name="Lalanne C."/>
            <person name="Gautier V."/>
            <person name="Ament-Velasquez S.L."/>
            <person name="Kruys A."/>
            <person name="Hutchinson M.I."/>
            <person name="Powell A.J."/>
            <person name="Barry K."/>
            <person name="Miller A.N."/>
            <person name="Grigoriev I.V."/>
            <person name="Debuchy R."/>
            <person name="Gladieux P."/>
            <person name="Hiltunen Thoren M."/>
            <person name="Johannesson H."/>
        </authorList>
    </citation>
    <scope>NUCLEOTIDE SEQUENCE</scope>
    <source>
        <strain evidence="8">CBS 731.68</strain>
    </source>
</reference>
<dbReference type="Pfam" id="PF04389">
    <property type="entry name" value="Peptidase_M28"/>
    <property type="match status" value="1"/>
</dbReference>
<dbReference type="InterPro" id="IPR007484">
    <property type="entry name" value="Peptidase_M28"/>
</dbReference>
<keyword evidence="4" id="KW-0472">Membrane</keyword>
<evidence type="ECO:0000259" key="7">
    <source>
        <dbReference type="Pfam" id="PF04389"/>
    </source>
</evidence>
<feature type="domain" description="Transferrin receptor-like dimerisation" evidence="6">
    <location>
        <begin position="711"/>
        <end position="837"/>
    </location>
</feature>
<feature type="compositionally biased region" description="Polar residues" evidence="3">
    <location>
        <begin position="279"/>
        <end position="291"/>
    </location>
</feature>
<evidence type="ECO:0000256" key="4">
    <source>
        <dbReference type="SAM" id="Phobius"/>
    </source>
</evidence>
<dbReference type="PANTHER" id="PTHR10404:SF46">
    <property type="entry name" value="VACUOLAR PROTEIN SORTING-ASSOCIATED PROTEIN 70"/>
    <property type="match status" value="1"/>
</dbReference>
<dbReference type="AlphaFoldDB" id="A0AAN6Z847"/>
<proteinExistence type="inferred from homology"/>
<dbReference type="InterPro" id="IPR003137">
    <property type="entry name" value="PA_domain"/>
</dbReference>
<protein>
    <submittedName>
        <fullName evidence="8">Zn-dependent exopeptidase</fullName>
    </submittedName>
</protein>
<dbReference type="InterPro" id="IPR007365">
    <property type="entry name" value="TFR-like_dimer_dom"/>
</dbReference>
<dbReference type="FunFam" id="3.40.630.10:FF:000101">
    <property type="entry name" value="N-acetylated alpha-linked acidic dipeptidase like 1"/>
    <property type="match status" value="1"/>
</dbReference>
<feature type="compositionally biased region" description="Acidic residues" evidence="3">
    <location>
        <begin position="650"/>
        <end position="661"/>
    </location>
</feature>
<dbReference type="EMBL" id="MU853223">
    <property type="protein sequence ID" value="KAK4128138.1"/>
    <property type="molecule type" value="Genomic_DNA"/>
</dbReference>
<dbReference type="Gene3D" id="1.20.930.40">
    <property type="entry name" value="Transferrin receptor-like, dimerisation domain"/>
    <property type="match status" value="1"/>
</dbReference>
<evidence type="ECO:0000256" key="2">
    <source>
        <dbReference type="SAM" id="Coils"/>
    </source>
</evidence>
<comment type="caution">
    <text evidence="8">The sequence shown here is derived from an EMBL/GenBank/DDBJ whole genome shotgun (WGS) entry which is preliminary data.</text>
</comment>
<evidence type="ECO:0000256" key="1">
    <source>
        <dbReference type="ARBA" id="ARBA00005634"/>
    </source>
</evidence>
<feature type="domain" description="PA" evidence="5">
    <location>
        <begin position="197"/>
        <end position="275"/>
    </location>
</feature>
<evidence type="ECO:0000313" key="8">
    <source>
        <dbReference type="EMBL" id="KAK4128138.1"/>
    </source>
</evidence>
<keyword evidence="4" id="KW-0812">Transmembrane</keyword>
<dbReference type="SUPFAM" id="SSF47672">
    <property type="entry name" value="Transferrin receptor-like dimerisation domain"/>
    <property type="match status" value="1"/>
</dbReference>
<feature type="region of interest" description="Disordered" evidence="3">
    <location>
        <begin position="257"/>
        <end position="316"/>
    </location>
</feature>
<dbReference type="Pfam" id="PF02225">
    <property type="entry name" value="PA"/>
    <property type="match status" value="1"/>
</dbReference>
<evidence type="ECO:0000313" key="9">
    <source>
        <dbReference type="Proteomes" id="UP001302602"/>
    </source>
</evidence>
<dbReference type="FunFam" id="3.50.30.30:FF:000008">
    <property type="entry name" value="Glutamate carboxypeptidase 2"/>
    <property type="match status" value="1"/>
</dbReference>
<dbReference type="GeneID" id="87824779"/>
<dbReference type="GO" id="GO:0004180">
    <property type="term" value="F:carboxypeptidase activity"/>
    <property type="evidence" value="ECO:0007669"/>
    <property type="project" value="TreeGrafter"/>
</dbReference>
<dbReference type="InterPro" id="IPR036757">
    <property type="entry name" value="TFR-like_dimer_dom_sf"/>
</dbReference>
<evidence type="ECO:0000256" key="3">
    <source>
        <dbReference type="SAM" id="MobiDB-lite"/>
    </source>
</evidence>
<dbReference type="InterPro" id="IPR046450">
    <property type="entry name" value="PA_dom_sf"/>
</dbReference>
<feature type="compositionally biased region" description="Low complexity" evidence="3">
    <location>
        <begin position="664"/>
        <end position="703"/>
    </location>
</feature>
<dbReference type="Pfam" id="PF04253">
    <property type="entry name" value="TFR_dimer"/>
    <property type="match status" value="1"/>
</dbReference>
<reference evidence="8" key="2">
    <citation type="submission" date="2023-05" db="EMBL/GenBank/DDBJ databases">
        <authorList>
            <consortium name="Lawrence Berkeley National Laboratory"/>
            <person name="Steindorff A."/>
            <person name="Hensen N."/>
            <person name="Bonometti L."/>
            <person name="Westerberg I."/>
            <person name="Brannstrom I.O."/>
            <person name="Guillou S."/>
            <person name="Cros-Aarteil S."/>
            <person name="Calhoun S."/>
            <person name="Haridas S."/>
            <person name="Kuo A."/>
            <person name="Mondo S."/>
            <person name="Pangilinan J."/>
            <person name="Riley R."/>
            <person name="Labutti K."/>
            <person name="Andreopoulos B."/>
            <person name="Lipzen A."/>
            <person name="Chen C."/>
            <person name="Yanf M."/>
            <person name="Daum C."/>
            <person name="Ng V."/>
            <person name="Clum A."/>
            <person name="Ohm R."/>
            <person name="Martin F."/>
            <person name="Silar P."/>
            <person name="Natvig D."/>
            <person name="Lalanne C."/>
            <person name="Gautier V."/>
            <person name="Ament-Velasquez S.L."/>
            <person name="Kruys A."/>
            <person name="Hutchinson M.I."/>
            <person name="Powell A.J."/>
            <person name="Barry K."/>
            <person name="Miller A.N."/>
            <person name="Grigoriev I.V."/>
            <person name="Debuchy R."/>
            <person name="Gladieux P."/>
            <person name="Thoren M.H."/>
            <person name="Johannesson H."/>
        </authorList>
    </citation>
    <scope>NUCLEOTIDE SEQUENCE</scope>
    <source>
        <strain evidence="8">CBS 731.68</strain>
    </source>
</reference>
<feature type="transmembrane region" description="Helical" evidence="4">
    <location>
        <begin position="29"/>
        <end position="52"/>
    </location>
</feature>
<feature type="domain" description="Peptidase M28" evidence="7">
    <location>
        <begin position="391"/>
        <end position="578"/>
    </location>
</feature>
<dbReference type="PANTHER" id="PTHR10404">
    <property type="entry name" value="N-ACETYLATED-ALPHA-LINKED ACIDIC DIPEPTIDASE"/>
    <property type="match status" value="1"/>
</dbReference>
<evidence type="ECO:0000259" key="6">
    <source>
        <dbReference type="Pfam" id="PF04253"/>
    </source>
</evidence>
<feature type="region of interest" description="Disordered" evidence="3">
    <location>
        <begin position="641"/>
        <end position="708"/>
    </location>
</feature>
<gene>
    <name evidence="8" type="ORF">N657DRAFT_560823</name>
</gene>
<dbReference type="Gene3D" id="3.50.30.30">
    <property type="match status" value="1"/>
</dbReference>
<accession>A0AAN6Z847</accession>
<keyword evidence="9" id="KW-1185">Reference proteome</keyword>
<sequence length="837" mass="93753">MPSERTPLFARVPVAERQPRYPHGVLRRFCTIALASILIWFFVAVAASLTFFPDTHSHHDPRGRWPWPGYGRRKVSYDQLQRLLLDTPSAEHAEEWSSYYTAGSHLAGKNYSQALWTKKKWEKFGVKSDIVSYDVYLNYPADHRLALLEEQKRHDGTSAWKVSYEASLTEDVIDEDPTSGLPDRIPTFHGYSASGNVTGPVVYVNYGTYQDYEDLIKANVSLKDKVAIARYGGIFRGLKVKRAQELGMLGVILYSDPGDDGDNTEAKGVKPYPDGPARQPSSVQRGSTQFLSFAPGDPTTPGYPSKPDAPRQPVHTAIPSIPSIPISYADALPILKALNGHGPKAEDFNKYWTRNTGLQYKGVHYNVGPTPDNVVVNLYSQQDYEITPLWNVIGIINGSFPDEVIIVGNHRDAWIAGGAADPNSGSAVLNEVIRSFGKALSKGWKPLRTIVFASWDGEEYGLVGSTEWVEEYLPWLKDANVAYINTDVATRGSCLHTSAAPLLDNIIHAATKAVLSPNQTVPGQTVYDVWDKQIRTMGSGSDFTAFQDFAGVPSVDIGFESCPDEPVYHYHSNYDSFHWMNKFGDPSFAYHRAMAQVLGLVTAQLADLPIISFRAADYARALERYVKKVEDRLDEALSPTTTTLKSSSLMDDDDDDDDDTYFELRSSTRNSSSTLTSLSRKKSSSSPSSSSEVSEEAPPSSSSGGESFRHSLQRLRKALDKLASRAKKLDKRADELRDELGRHIPWWRWPWHKLRLGFEIRKVNTKYKDLERSFLYEQGLDNRPWFKHVVFAPGLWTGYAGAVFPGLMESIDSEDWVNAERWVDIIESRMRNAAHRL</sequence>
<name>A0AAN6Z847_9PEZI</name>
<feature type="coiled-coil region" evidence="2">
    <location>
        <begin position="712"/>
        <end position="739"/>
    </location>
</feature>
<dbReference type="SUPFAM" id="SSF53187">
    <property type="entry name" value="Zn-dependent exopeptidases"/>
    <property type="match status" value="1"/>
</dbReference>
<evidence type="ECO:0000259" key="5">
    <source>
        <dbReference type="Pfam" id="PF02225"/>
    </source>
</evidence>
<dbReference type="CDD" id="cd08022">
    <property type="entry name" value="M28_PSMA_like"/>
    <property type="match status" value="1"/>
</dbReference>
<dbReference type="Proteomes" id="UP001302602">
    <property type="component" value="Unassembled WGS sequence"/>
</dbReference>